<gene>
    <name evidence="2" type="ORF">O181_023410</name>
</gene>
<reference evidence="2" key="1">
    <citation type="submission" date="2021-03" db="EMBL/GenBank/DDBJ databases">
        <title>Draft genome sequence of rust myrtle Austropuccinia psidii MF-1, a brazilian biotype.</title>
        <authorList>
            <person name="Quecine M.C."/>
            <person name="Pachon D.M.R."/>
            <person name="Bonatelli M.L."/>
            <person name="Correr F.H."/>
            <person name="Franceschini L.M."/>
            <person name="Leite T.F."/>
            <person name="Margarido G.R.A."/>
            <person name="Almeida C.A."/>
            <person name="Ferrarezi J.A."/>
            <person name="Labate C.A."/>
        </authorList>
    </citation>
    <scope>NUCLEOTIDE SEQUENCE</scope>
    <source>
        <strain evidence="2">MF-1</strain>
    </source>
</reference>
<organism evidence="2 3">
    <name type="scientific">Austropuccinia psidii MF-1</name>
    <dbReference type="NCBI Taxonomy" id="1389203"/>
    <lineage>
        <taxon>Eukaryota</taxon>
        <taxon>Fungi</taxon>
        <taxon>Dikarya</taxon>
        <taxon>Basidiomycota</taxon>
        <taxon>Pucciniomycotina</taxon>
        <taxon>Pucciniomycetes</taxon>
        <taxon>Pucciniales</taxon>
        <taxon>Sphaerophragmiaceae</taxon>
        <taxon>Austropuccinia</taxon>
    </lineage>
</organism>
<dbReference type="Proteomes" id="UP000765509">
    <property type="component" value="Unassembled WGS sequence"/>
</dbReference>
<name>A0A9Q3CIF4_9BASI</name>
<evidence type="ECO:0000313" key="3">
    <source>
        <dbReference type="Proteomes" id="UP000765509"/>
    </source>
</evidence>
<dbReference type="EMBL" id="AVOT02007344">
    <property type="protein sequence ID" value="MBW0483695.1"/>
    <property type="molecule type" value="Genomic_DNA"/>
</dbReference>
<comment type="caution">
    <text evidence="2">The sequence shown here is derived from an EMBL/GenBank/DDBJ whole genome shotgun (WGS) entry which is preliminary data.</text>
</comment>
<protein>
    <submittedName>
        <fullName evidence="2">Uncharacterized protein</fullName>
    </submittedName>
</protein>
<proteinExistence type="predicted"/>
<feature type="region of interest" description="Disordered" evidence="1">
    <location>
        <begin position="126"/>
        <end position="149"/>
    </location>
</feature>
<evidence type="ECO:0000256" key="1">
    <source>
        <dbReference type="SAM" id="MobiDB-lite"/>
    </source>
</evidence>
<feature type="compositionally biased region" description="Basic and acidic residues" evidence="1">
    <location>
        <begin position="126"/>
        <end position="138"/>
    </location>
</feature>
<sequence length="452" mass="51752">MHRERYVAILAGLMMELFRLHNLYGRPTSLIIHLLPLITQGLAMKRTWESGSKAGPSASSVFHLDDPSAKLPEYGAAPIEQVHDPAGGFPQESLSNQPSSAHQLAYEITPSQDISALRGEALAELREETTTEGLPREAKKAKKPPPRPEETIGIQFTFFPYYGLLGQWFNPITSMPYYTKACDFEGYQHKMPAIVFEKWMRYLDRLPNPILLTTTSIGTDSLRPFRFWLDDKRDKLINDETHNIDISSFLSVISQKSKKPLNRASDAPHACLLPINYRVYYQSKARDPSHRFGYITLRASRDDKAVTAGNLIPKLEVLLRLCLFYYSFVLKTTKTVDYKYEKFIRWFEQVWQPRQGFPLIGDCYPLERPLTKDDFGDAQKLVMYALISPAFGDIVDPVGLSLVAMMLQETQMALWDTTFASKERFWRSMFLWVLNSPAVVDAKFWLNPTEEG</sequence>
<keyword evidence="3" id="KW-1185">Reference proteome</keyword>
<accession>A0A9Q3CIF4</accession>
<dbReference type="AlphaFoldDB" id="A0A9Q3CIF4"/>
<evidence type="ECO:0000313" key="2">
    <source>
        <dbReference type="EMBL" id="MBW0483695.1"/>
    </source>
</evidence>